<gene>
    <name evidence="1" type="ORF">QAD02_012967</name>
</gene>
<keyword evidence="2" id="KW-1185">Reference proteome</keyword>
<evidence type="ECO:0000313" key="2">
    <source>
        <dbReference type="Proteomes" id="UP001239111"/>
    </source>
</evidence>
<evidence type="ECO:0000313" key="1">
    <source>
        <dbReference type="EMBL" id="KAJ8677180.1"/>
    </source>
</evidence>
<organism evidence="1 2">
    <name type="scientific">Eretmocerus hayati</name>
    <dbReference type="NCBI Taxonomy" id="131215"/>
    <lineage>
        <taxon>Eukaryota</taxon>
        <taxon>Metazoa</taxon>
        <taxon>Ecdysozoa</taxon>
        <taxon>Arthropoda</taxon>
        <taxon>Hexapoda</taxon>
        <taxon>Insecta</taxon>
        <taxon>Pterygota</taxon>
        <taxon>Neoptera</taxon>
        <taxon>Endopterygota</taxon>
        <taxon>Hymenoptera</taxon>
        <taxon>Apocrita</taxon>
        <taxon>Proctotrupomorpha</taxon>
        <taxon>Chalcidoidea</taxon>
        <taxon>Aphelinidae</taxon>
        <taxon>Aphelininae</taxon>
        <taxon>Eretmocerus</taxon>
    </lineage>
</organism>
<reference evidence="1" key="1">
    <citation type="submission" date="2023-04" db="EMBL/GenBank/DDBJ databases">
        <title>A chromosome-level genome assembly of the parasitoid wasp Eretmocerus hayati.</title>
        <authorList>
            <person name="Zhong Y."/>
            <person name="Liu S."/>
            <person name="Liu Y."/>
        </authorList>
    </citation>
    <scope>NUCLEOTIDE SEQUENCE</scope>
    <source>
        <strain evidence="1">ZJU_SS_LIU_2023</strain>
    </source>
</reference>
<dbReference type="Proteomes" id="UP001239111">
    <property type="component" value="Chromosome 2"/>
</dbReference>
<comment type="caution">
    <text evidence="1">The sequence shown here is derived from an EMBL/GenBank/DDBJ whole genome shotgun (WGS) entry which is preliminary data.</text>
</comment>
<sequence>MLIKLARQWRAVSFMTDQLCQVMDKNGDLKPGTVFEWDLQCLISNGWIPPTENIEESGFLEVTRWSPIISGLVPTFLESGCLPPSNANPSVSHWTYDIGSALYSRPRL</sequence>
<dbReference type="EMBL" id="CM056742">
    <property type="protein sequence ID" value="KAJ8677180.1"/>
    <property type="molecule type" value="Genomic_DNA"/>
</dbReference>
<protein>
    <submittedName>
        <fullName evidence="1">Uncharacterized protein</fullName>
    </submittedName>
</protein>
<name>A0ACC2P196_9HYME</name>
<proteinExistence type="predicted"/>
<accession>A0ACC2P196</accession>